<keyword evidence="3" id="KW-0256">Endoplasmic reticulum</keyword>
<dbReference type="GO" id="GO:0005783">
    <property type="term" value="C:endoplasmic reticulum"/>
    <property type="evidence" value="ECO:0007669"/>
    <property type="project" value="UniProtKB-SubCell"/>
</dbReference>
<dbReference type="Ensembl" id="ENSBTAT00000083296.2">
    <property type="protein sequence ID" value="ENSBTAP00000067321.1"/>
    <property type="gene ID" value="ENSBTAG00000014081.8"/>
</dbReference>
<dbReference type="Pfam" id="PF22913">
    <property type="entry name" value="NBAS_11th"/>
    <property type="match status" value="1"/>
</dbReference>
<evidence type="ECO:0000256" key="2">
    <source>
        <dbReference type="ARBA" id="ARBA00022448"/>
    </source>
</evidence>
<dbReference type="InterPro" id="IPR054751">
    <property type="entry name" value="NBAS_C"/>
</dbReference>
<feature type="compositionally biased region" description="Pro residues" evidence="5">
    <location>
        <begin position="696"/>
        <end position="709"/>
    </location>
</feature>
<evidence type="ECO:0000256" key="4">
    <source>
        <dbReference type="ARBA" id="ARBA00022927"/>
    </source>
</evidence>
<accession>A0A3Q1N8G4</accession>
<dbReference type="Bgee" id="ENSBTAG00000014081">
    <property type="expression patterns" value="Expressed in spermatocyte and 106 other cell types or tissues"/>
</dbReference>
<dbReference type="OrthoDB" id="19988at2759"/>
<dbReference type="InterPro" id="IPR015943">
    <property type="entry name" value="WD40/YVTN_repeat-like_dom_sf"/>
</dbReference>
<name>A0A3Q1N8G4_BOVIN</name>
<dbReference type="Pfam" id="PF08314">
    <property type="entry name" value="Sec39"/>
    <property type="match status" value="1"/>
</dbReference>
<dbReference type="InterPro" id="IPR016024">
    <property type="entry name" value="ARM-type_fold"/>
</dbReference>
<reference evidence="9" key="2">
    <citation type="submission" date="2025-08" db="UniProtKB">
        <authorList>
            <consortium name="Ensembl"/>
        </authorList>
    </citation>
    <scope>IDENTIFICATION</scope>
    <source>
        <strain evidence="9">Hereford</strain>
    </source>
</reference>
<dbReference type="InterPro" id="IPR036322">
    <property type="entry name" value="WD40_repeat_dom_sf"/>
</dbReference>
<keyword evidence="2" id="KW-0813">Transport</keyword>
<dbReference type="PANTHER" id="PTHR15922:SF2">
    <property type="entry name" value="NBAS SUBUNIT OF NRZ TETHERING COMPLEX"/>
    <property type="match status" value="1"/>
</dbReference>
<comment type="subcellular location">
    <subcellularLocation>
        <location evidence="1">Endoplasmic reticulum</location>
    </subcellularLocation>
</comment>
<evidence type="ECO:0000256" key="3">
    <source>
        <dbReference type="ARBA" id="ARBA00022824"/>
    </source>
</evidence>
<evidence type="ECO:0000256" key="5">
    <source>
        <dbReference type="SAM" id="MobiDB-lite"/>
    </source>
</evidence>
<feature type="domain" description="Sec39" evidence="6">
    <location>
        <begin position="786"/>
        <end position="1133"/>
    </location>
</feature>
<organism evidence="9 10">
    <name type="scientific">Bos taurus</name>
    <name type="common">Bovine</name>
    <dbReference type="NCBI Taxonomy" id="9913"/>
    <lineage>
        <taxon>Eukaryota</taxon>
        <taxon>Metazoa</taxon>
        <taxon>Chordata</taxon>
        <taxon>Craniata</taxon>
        <taxon>Vertebrata</taxon>
        <taxon>Euteleostomi</taxon>
        <taxon>Mammalia</taxon>
        <taxon>Eutheria</taxon>
        <taxon>Laurasiatheria</taxon>
        <taxon>Artiodactyla</taxon>
        <taxon>Ruminantia</taxon>
        <taxon>Pecora</taxon>
        <taxon>Bovidae</taxon>
        <taxon>Bovinae</taxon>
        <taxon>Bos</taxon>
    </lineage>
</organism>
<dbReference type="Gene3D" id="2.130.10.10">
    <property type="entry name" value="YVTN repeat-like/Quinoprotein amine dehydrogenase"/>
    <property type="match status" value="1"/>
</dbReference>
<evidence type="ECO:0000256" key="1">
    <source>
        <dbReference type="ARBA" id="ARBA00004240"/>
    </source>
</evidence>
<evidence type="ECO:0000313" key="10">
    <source>
        <dbReference type="Proteomes" id="UP000009136"/>
    </source>
</evidence>
<dbReference type="InterPro" id="IPR029145">
    <property type="entry name" value="NBAS_N"/>
</dbReference>
<gene>
    <name evidence="9 11" type="primary">NBAS</name>
</gene>
<dbReference type="VGNC" id="VGNC:81691">
    <property type="gene designation" value="NBAS"/>
</dbReference>
<keyword evidence="10" id="KW-1185">Reference proteome</keyword>
<dbReference type="GO" id="GO:0006890">
    <property type="term" value="P:retrograde vesicle-mediated transport, Golgi to endoplasmic reticulum"/>
    <property type="evidence" value="ECO:0007669"/>
    <property type="project" value="InterPro"/>
</dbReference>
<evidence type="ECO:0000259" key="6">
    <source>
        <dbReference type="Pfam" id="PF08314"/>
    </source>
</evidence>
<dbReference type="InterPro" id="IPR013244">
    <property type="entry name" value="Sec39_domain"/>
</dbReference>
<dbReference type="GO" id="GO:0015031">
    <property type="term" value="P:protein transport"/>
    <property type="evidence" value="ECO:0007669"/>
    <property type="project" value="UniProtKB-KW"/>
</dbReference>
<dbReference type="SUPFAM" id="SSF50978">
    <property type="entry name" value="WD40 repeat-like"/>
    <property type="match status" value="1"/>
</dbReference>
<evidence type="ECO:0000313" key="9">
    <source>
        <dbReference type="Ensembl" id="ENSBTAP00000067321.1"/>
    </source>
</evidence>
<dbReference type="Proteomes" id="UP000009136">
    <property type="component" value="Chromosome 11"/>
</dbReference>
<feature type="compositionally biased region" description="Low complexity" evidence="5">
    <location>
        <begin position="710"/>
        <end position="730"/>
    </location>
</feature>
<feature type="domain" description="Neuroblastoma-amplified sequence N-terminal" evidence="7">
    <location>
        <begin position="88"/>
        <end position="361"/>
    </location>
</feature>
<evidence type="ECO:0000313" key="11">
    <source>
        <dbReference type="VGNC" id="VGNC:81691"/>
    </source>
</evidence>
<feature type="region of interest" description="Disordered" evidence="5">
    <location>
        <begin position="696"/>
        <end position="739"/>
    </location>
</feature>
<dbReference type="VEuPathDB" id="HostDB:ENSBTAG00000014081"/>
<dbReference type="SUPFAM" id="SSF48371">
    <property type="entry name" value="ARM repeat"/>
    <property type="match status" value="1"/>
</dbReference>
<sequence>MASSEPLPTVNPGAAEGEEETILYDLLVNTEWPPETEVQPRGNRKHGASFIITKAIRGEYSLFWLPLYPAPFLLPDGLVRLVNKQINWHLVLASNGKLLAAVQDQCVEISTSFFILVPKDPKPQWRRVAWSYDCTLLAYAESMGTVRVFDLMGSELFVITPASSLAGDLSYAIAGLIFLEYKASAQWSAELLVINYRGELRSYLVSVGTHQSYQESHCFSFSSHYPHGINTAIYHPGHRLLLVGGCETAEVGISKAASCGLSAWRVLSGSPYYKPVTHGGDRVTAVPKTLGLLRMLSGKFYSRQGQEQDGIFKMSLSPGGTLLAAIHFSGKLSIWAIPSLKQQGEWTQHEQPGYDDLNPDWRLSTEKRKKIKDKESFYPLIDVNWWVDSAVILARCSGALTVSSVKTLKNLLGKSCEWFEPSPQVTATHDGGFLSLECEIKLAPKRSRLETRAGEDDEEEDSDSDQEISAKTRYFGYIKQGLYLVTEMERFAPPRKRPRTITKNYRLVSLRSTTPEELYQRKIESEEYEEALSLAQTYGLDTDLVYQRQWRKSAVNIASIQNYLVCLHSLITCKNTLQRNLSFLFFPHRFTLPGEMDIDNISYEELSPPEEEPAEKKKEKELKKRRELLKLVNFSKLTLEQKELCRCRLKLLTYLDRLATYESGPVLATSPSLFRDVVWGPFPSLGVSGPSLLPRPLSPLGPLPGPTQPHPRAQRSPAPTASPPAAQASPLRGTGPPVLSPRSRWGLGPSWLQVSTQQPVWPLQQKIIPDQDQLMALALCYDILECLPQRGYGQKTEVTTALHDMVDQLEHILSVSEILEKHGLEKPISYVKNTQSSSEEARKLMVRLTRHTGRKQPPVSESHWRVLLQDMLTMQQNVYTCLDSDACYEIFTESLLCSSRLENIHLAGQMMHCSACSISPPNSIAHKGKTQFRVSYEKSIDLVLAASREYFNSSTNLTDTCMDLARCCLQLITDRPAAIQEELDLIQALGCLEEFGVKILPLQVRLCSDRIGLVKECICQSPMCYKQSTKLLDLAELLRVAGEDPEERRGQVLILLVEQALRFHDYKAANVHCQELMATGYSKSWDVCSQLAQSEGYQDLATRQELMAFALTHCPPSSIELLLAASSSLKTEILYQRVNFQIHPEGGESINMSPLMSKALQEDEVSVPGSNSADLLHWTTATTMKVLSNTTTTTKAVLQAVSDGQWWKKSLTYLRPLQGQEFGGVYQIGTRANEGLEKQGCHPFYESVISNPFVVESEVTYDTYQHIPVESFAEVLLRTGKLAETKTEGEEVFPTTEVLLQLASDALPNDMTLALAYLLALPQVLDANKCFEKQSHSALSLQLAAYYYSLQIYAQLAPCFRDKCHPLYRADPKELIKMVSRHVTLYGHEAWPEELAALTKQLHYYNERLLDFTQAQILQGLRKGVDVQRFTADDQYKRETILGLAETLEENVYSIALSLAQRYSVSRWEVFMTHLEFLFTDSGLSTGEIENRAQSLHLFETLKTDPEGFHKHMVKYIYPTIGGFDHERLLYYFTLLESCGSADFGKYAIKPETHVRLLKKFKVVASGLDYKKLTDENMNPLEALEPILSSQNILSISKLVPKIPGKDGRMLSPSSLYTIWLQKLFWTGDPHLVKQVPASPQEWLHAYDVCMKYFDRLLPGDLITVVDAVTFSPKAVTKLSLEARKEMTGKAIKAVRHFIEKPRKRNLEEDTEEAGGSQVTYADALNHLEQSLAHLETLNHSFIISLKNSEQEMLQKYGYLYDLSRSEKEKVYNQAVAMCLDGQPLRMIQQLLEVAVGPLDISPKDIVQSAVTEIVSALSGGSADLGGPADPLHILEGVVAAVHASVDEGEELVSSEDLLEWLRPFCANDAWPVRPRIHVLQILGQSFHLTEEDGKLLVFFRTEAILKATWPQRQVDVSDVADEEKRCELFTELLEASHREVEFQHLVLLLQAWPPMKREYTVTNNPWVRLATVMLTRCTTENKEGLGNEVLKLCRSLYNTEQMLPAEGVKELCSLLLGQALLLPSLKLLLESPDERLHTMALDHITAIAKVNDSNCDQELLSLLLDAKLLVKCLSTPFYPRLIKHLLASPQHGRWDPEELARQLWEAGHEAEAGSLLLAARGTHRALRTFSTALGAAQHWV</sequence>
<reference evidence="9" key="1">
    <citation type="submission" date="2018-03" db="EMBL/GenBank/DDBJ databases">
        <title>ARS-UCD1.2.</title>
        <authorList>
            <person name="Rosen B.D."/>
            <person name="Bickhart D.M."/>
            <person name="Koren S."/>
            <person name="Schnabel R.D."/>
            <person name="Hall R."/>
            <person name="Zimin A."/>
            <person name="Dreischer C."/>
            <person name="Schultheiss S."/>
            <person name="Schroeder S.G."/>
            <person name="Elsik C.G."/>
            <person name="Couldrey C."/>
            <person name="Liu G.E."/>
            <person name="Van Tassell C.P."/>
            <person name="Phillippy A.M."/>
            <person name="Smith T.P.L."/>
            <person name="Medrano J.F."/>
        </authorList>
    </citation>
    <scope>NUCLEOTIDE SEQUENCE [LARGE SCALE GENOMIC DNA]</scope>
    <source>
        <strain evidence="9">Hereford</strain>
    </source>
</reference>
<dbReference type="GeneTree" id="ENSGT00390000012474"/>
<evidence type="ECO:0000259" key="7">
    <source>
        <dbReference type="Pfam" id="PF15492"/>
    </source>
</evidence>
<dbReference type="Pfam" id="PF15492">
    <property type="entry name" value="Nbas_N"/>
    <property type="match status" value="1"/>
</dbReference>
<proteinExistence type="predicted"/>
<reference evidence="9" key="3">
    <citation type="submission" date="2025-09" db="UniProtKB">
        <authorList>
            <consortium name="Ensembl"/>
        </authorList>
    </citation>
    <scope>IDENTIFICATION</scope>
    <source>
        <strain evidence="9">Hereford</strain>
    </source>
</reference>
<feature type="domain" description="NBAS subunit of NRZ tethering complex C-terminal" evidence="8">
    <location>
        <begin position="1766"/>
        <end position="1890"/>
    </location>
</feature>
<dbReference type="PANTHER" id="PTHR15922">
    <property type="entry name" value="NEUROBLASTOMA-AMPLIFIED SEQUENCE"/>
    <property type="match status" value="1"/>
</dbReference>
<keyword evidence="4" id="KW-0653">Protein transport</keyword>
<evidence type="ECO:0000259" key="8">
    <source>
        <dbReference type="Pfam" id="PF22913"/>
    </source>
</evidence>
<protein>
    <submittedName>
        <fullName evidence="9">NBAS subunit of NRZ tethering complex</fullName>
    </submittedName>
</protein>